<evidence type="ECO:0000313" key="5">
    <source>
        <dbReference type="Proteomes" id="UP001147695"/>
    </source>
</evidence>
<organism evidence="4 5">
    <name type="scientific">Penicillium brevicompactum</name>
    <dbReference type="NCBI Taxonomy" id="5074"/>
    <lineage>
        <taxon>Eukaryota</taxon>
        <taxon>Fungi</taxon>
        <taxon>Dikarya</taxon>
        <taxon>Ascomycota</taxon>
        <taxon>Pezizomycotina</taxon>
        <taxon>Eurotiomycetes</taxon>
        <taxon>Eurotiomycetidae</taxon>
        <taxon>Eurotiales</taxon>
        <taxon>Aspergillaceae</taxon>
        <taxon>Penicillium</taxon>
    </lineage>
</organism>
<dbReference type="InterPro" id="IPR049326">
    <property type="entry name" value="Rhodopsin_dom_fungi"/>
</dbReference>
<evidence type="ECO:0000256" key="1">
    <source>
        <dbReference type="SAM" id="MobiDB-lite"/>
    </source>
</evidence>
<evidence type="ECO:0000256" key="2">
    <source>
        <dbReference type="SAM" id="Phobius"/>
    </source>
</evidence>
<feature type="transmembrane region" description="Helical" evidence="2">
    <location>
        <begin position="237"/>
        <end position="259"/>
    </location>
</feature>
<dbReference type="EMBL" id="JAPZBQ010000004">
    <property type="protein sequence ID" value="KAJ5335282.1"/>
    <property type="molecule type" value="Genomic_DNA"/>
</dbReference>
<dbReference type="PANTHER" id="PTHR39614:SF2">
    <property type="entry name" value="INTEGRAL MEMBRANE PROTEIN"/>
    <property type="match status" value="1"/>
</dbReference>
<keyword evidence="2" id="KW-0472">Membrane</keyword>
<sequence>MSASSLPPGVSPPLTTDNPNNHSGLIVILASFYIVLVLTALAARTYASFQRRIIQEDDLLFGVLVVIAILQAVVVLIQVHFGWGVRVGFGDSIDHRMLKVRFFFFFFSFSIQIQERCLSIPANTSKAGYAAEIISILVLGLSKVSTCLFYEALFSKTQRHFARAILVTVVIWMTMSIVLLAVRCTRNPWADISEAQCSSLFPRWQAITALDIITEVFLFMYSGLAVHRVKISMQKKLVVFLALESRVLLIPLAAIRLHFIKAQITSPTPILIGAFATVTTEMYLATSVLCLVSAFLKSFLAAYEDSNGISYTDGHSGSGSKSRKGTSNTITQRSRSRSRFSATVDRLRGWEREEDPILGTPSASGGLQILKSVEVDVRDEPIELTEAGRARQ</sequence>
<dbReference type="AlphaFoldDB" id="A0A9W9QH62"/>
<feature type="transmembrane region" description="Helical" evidence="2">
    <location>
        <begin position="59"/>
        <end position="81"/>
    </location>
</feature>
<feature type="transmembrane region" description="Helical" evidence="2">
    <location>
        <begin position="202"/>
        <end position="225"/>
    </location>
</feature>
<name>A0A9W9QH62_PENBR</name>
<comment type="caution">
    <text evidence="4">The sequence shown here is derived from an EMBL/GenBank/DDBJ whole genome shotgun (WGS) entry which is preliminary data.</text>
</comment>
<dbReference type="PANTHER" id="PTHR39614">
    <property type="entry name" value="INTEGRAL MEMBRANE PROTEIN"/>
    <property type="match status" value="1"/>
</dbReference>
<gene>
    <name evidence="4" type="ORF">N7452_007685</name>
</gene>
<evidence type="ECO:0000313" key="4">
    <source>
        <dbReference type="EMBL" id="KAJ5335282.1"/>
    </source>
</evidence>
<keyword evidence="2" id="KW-1133">Transmembrane helix</keyword>
<reference evidence="4" key="2">
    <citation type="journal article" date="2023" name="IMA Fungus">
        <title>Comparative genomic study of the Penicillium genus elucidates a diverse pangenome and 15 lateral gene transfer events.</title>
        <authorList>
            <person name="Petersen C."/>
            <person name="Sorensen T."/>
            <person name="Nielsen M.R."/>
            <person name="Sondergaard T.E."/>
            <person name="Sorensen J.L."/>
            <person name="Fitzpatrick D.A."/>
            <person name="Frisvad J.C."/>
            <person name="Nielsen K.L."/>
        </authorList>
    </citation>
    <scope>NUCLEOTIDE SEQUENCE</scope>
    <source>
        <strain evidence="4">IBT 35673</strain>
    </source>
</reference>
<feature type="region of interest" description="Disordered" evidence="1">
    <location>
        <begin position="313"/>
        <end position="338"/>
    </location>
</feature>
<reference evidence="4" key="1">
    <citation type="submission" date="2022-12" db="EMBL/GenBank/DDBJ databases">
        <authorList>
            <person name="Petersen C."/>
        </authorList>
    </citation>
    <scope>NUCLEOTIDE SEQUENCE</scope>
    <source>
        <strain evidence="4">IBT 35673</strain>
    </source>
</reference>
<feature type="domain" description="Rhodopsin" evidence="3">
    <location>
        <begin position="46"/>
        <end position="291"/>
    </location>
</feature>
<proteinExistence type="predicted"/>
<accession>A0A9W9QH62</accession>
<protein>
    <recommendedName>
        <fullName evidence="3">Rhodopsin domain-containing protein</fullName>
    </recommendedName>
</protein>
<feature type="transmembrane region" description="Helical" evidence="2">
    <location>
        <begin position="161"/>
        <end position="182"/>
    </location>
</feature>
<feature type="transmembrane region" description="Helical" evidence="2">
    <location>
        <begin position="24"/>
        <end position="47"/>
    </location>
</feature>
<dbReference type="Pfam" id="PF20684">
    <property type="entry name" value="Fung_rhodopsin"/>
    <property type="match status" value="1"/>
</dbReference>
<dbReference type="Proteomes" id="UP001147695">
    <property type="component" value="Unassembled WGS sequence"/>
</dbReference>
<evidence type="ECO:0000259" key="3">
    <source>
        <dbReference type="Pfam" id="PF20684"/>
    </source>
</evidence>
<feature type="transmembrane region" description="Helical" evidence="2">
    <location>
        <begin position="271"/>
        <end position="296"/>
    </location>
</feature>
<keyword evidence="2" id="KW-0812">Transmembrane</keyword>
<feature type="transmembrane region" description="Helical" evidence="2">
    <location>
        <begin position="133"/>
        <end position="154"/>
    </location>
</feature>